<dbReference type="Proteomes" id="UP000051296">
    <property type="component" value="Unassembled WGS sequence"/>
</dbReference>
<keyword evidence="2" id="KW-1185">Reference proteome</keyword>
<protein>
    <submittedName>
        <fullName evidence="1">Uncharacterized protein</fullName>
    </submittedName>
</protein>
<dbReference type="RefSeq" id="WP_022791759.1">
    <property type="nucleotide sequence ID" value="NZ_ATUU01000003.1"/>
</dbReference>
<dbReference type="AlphaFoldDB" id="A0A0R2G2E7"/>
<name>A0A0R2G2E7_9LACO</name>
<dbReference type="InParanoid" id="A0A0R2G2E7"/>
<dbReference type="PATRIC" id="fig|1123500.6.peg.995"/>
<sequence length="59" mass="6564">MIGVNRKGFILAEVICLLVLMTSLAQLVLTFHEHHLAQIKLMENQLADAKAAYFHVATS</sequence>
<dbReference type="STRING" id="1123500.GCA_000420365_01006"/>
<organism evidence="1 2">
    <name type="scientific">Weissella halotolerans DSM 20190</name>
    <dbReference type="NCBI Taxonomy" id="1123500"/>
    <lineage>
        <taxon>Bacteria</taxon>
        <taxon>Bacillati</taxon>
        <taxon>Bacillota</taxon>
        <taxon>Bacilli</taxon>
        <taxon>Lactobacillales</taxon>
        <taxon>Lactobacillaceae</taxon>
        <taxon>Weissella</taxon>
    </lineage>
</organism>
<dbReference type="EMBL" id="JQAX01000003">
    <property type="protein sequence ID" value="KRN31735.1"/>
    <property type="molecule type" value="Genomic_DNA"/>
</dbReference>
<accession>A0A0R2G2E7</accession>
<proteinExistence type="predicted"/>
<reference evidence="1 2" key="1">
    <citation type="journal article" date="2015" name="Genome Announc.">
        <title>Expanding the biotechnology potential of lactobacilli through comparative genomics of 213 strains and associated genera.</title>
        <authorList>
            <person name="Sun Z."/>
            <person name="Harris H.M."/>
            <person name="McCann A."/>
            <person name="Guo C."/>
            <person name="Argimon S."/>
            <person name="Zhang W."/>
            <person name="Yang X."/>
            <person name="Jeffery I.B."/>
            <person name="Cooney J.C."/>
            <person name="Kagawa T.F."/>
            <person name="Liu W."/>
            <person name="Song Y."/>
            <person name="Salvetti E."/>
            <person name="Wrobel A."/>
            <person name="Rasinkangas P."/>
            <person name="Parkhill J."/>
            <person name="Rea M.C."/>
            <person name="O'Sullivan O."/>
            <person name="Ritari J."/>
            <person name="Douillard F.P."/>
            <person name="Paul Ross R."/>
            <person name="Yang R."/>
            <person name="Briner A.E."/>
            <person name="Felis G.E."/>
            <person name="de Vos W.M."/>
            <person name="Barrangou R."/>
            <person name="Klaenhammer T.R."/>
            <person name="Caufield P.W."/>
            <person name="Cui Y."/>
            <person name="Zhang H."/>
            <person name="O'Toole P.W."/>
        </authorList>
    </citation>
    <scope>NUCLEOTIDE SEQUENCE [LARGE SCALE GENOMIC DNA]</scope>
    <source>
        <strain evidence="1 2">DSM 20190</strain>
    </source>
</reference>
<evidence type="ECO:0000313" key="1">
    <source>
        <dbReference type="EMBL" id="KRN31735.1"/>
    </source>
</evidence>
<comment type="caution">
    <text evidence="1">The sequence shown here is derived from an EMBL/GenBank/DDBJ whole genome shotgun (WGS) entry which is preliminary data.</text>
</comment>
<gene>
    <name evidence="1" type="ORF">IV68_GL000991</name>
</gene>
<evidence type="ECO:0000313" key="2">
    <source>
        <dbReference type="Proteomes" id="UP000051296"/>
    </source>
</evidence>